<feature type="transmembrane region" description="Helical" evidence="1">
    <location>
        <begin position="57"/>
        <end position="78"/>
    </location>
</feature>
<dbReference type="PANTHER" id="PTHR34351">
    <property type="entry name" value="SLR1927 PROTEIN-RELATED"/>
    <property type="match status" value="1"/>
</dbReference>
<dbReference type="RefSeq" id="WP_390278732.1">
    <property type="nucleotide sequence ID" value="NZ_JBHRYH010000018.1"/>
</dbReference>
<evidence type="ECO:0000313" key="3">
    <source>
        <dbReference type="Proteomes" id="UP001595636"/>
    </source>
</evidence>
<dbReference type="EMBL" id="JBHRYH010000018">
    <property type="protein sequence ID" value="MFC3626242.1"/>
    <property type="molecule type" value="Genomic_DNA"/>
</dbReference>
<sequence length="313" mass="34965">MSRWRKALDGWMSRRAPRAPQVTLTQNRIYLLPTRFGLLMLAVAVLVWVGALNYAVSLAYVLSFWILALLLLSVFLAYRQLAGLALRAQSAGAVFAGDDAEFVVQLAWPHDEAGRVRLGWLSGGARERWLPDGTARLSLGGTVRGQLQMPALRVWTESPLGLVRAFAPLRLAAVAWVYPRPLQDVPRPAVGNGEPQDVAQQQGGDEFAGLTTWQPQQGMRRIAWRVYARNQTLAARDYASEVPQGCQQVLDWFDYPPQMALEERLSRLCWRLLQLQQSADEILLNLPQQQLLLTGDITPGLLALAQYRVRDGS</sequence>
<dbReference type="Proteomes" id="UP001595636">
    <property type="component" value="Unassembled WGS sequence"/>
</dbReference>
<dbReference type="PANTHER" id="PTHR34351:SF1">
    <property type="entry name" value="SLR1927 PROTEIN"/>
    <property type="match status" value="1"/>
</dbReference>
<keyword evidence="3" id="KW-1185">Reference proteome</keyword>
<protein>
    <submittedName>
        <fullName evidence="2">DUF58 domain-containing protein</fullName>
    </submittedName>
</protein>
<gene>
    <name evidence="2" type="ORF">ACFOKJ_08860</name>
</gene>
<feature type="transmembrane region" description="Helical" evidence="1">
    <location>
        <begin position="29"/>
        <end position="51"/>
    </location>
</feature>
<keyword evidence="1" id="KW-0812">Transmembrane</keyword>
<keyword evidence="1" id="KW-1133">Transmembrane helix</keyword>
<reference evidence="3" key="1">
    <citation type="journal article" date="2019" name="Int. J. Syst. Evol. Microbiol.">
        <title>The Global Catalogue of Microorganisms (GCM) 10K type strain sequencing project: providing services to taxonomists for standard genome sequencing and annotation.</title>
        <authorList>
            <consortium name="The Broad Institute Genomics Platform"/>
            <consortium name="The Broad Institute Genome Sequencing Center for Infectious Disease"/>
            <person name="Wu L."/>
            <person name="Ma J."/>
        </authorList>
    </citation>
    <scope>NUCLEOTIDE SEQUENCE [LARGE SCALE GENOMIC DNA]</scope>
    <source>
        <strain evidence="3">KCTC 42195</strain>
    </source>
</reference>
<evidence type="ECO:0000313" key="2">
    <source>
        <dbReference type="EMBL" id="MFC3626242.1"/>
    </source>
</evidence>
<keyword evidence="1" id="KW-0472">Membrane</keyword>
<organism evidence="2 3">
    <name type="scientific">Vogesella amnigena</name>
    <dbReference type="NCBI Taxonomy" id="1507449"/>
    <lineage>
        <taxon>Bacteria</taxon>
        <taxon>Pseudomonadati</taxon>
        <taxon>Pseudomonadota</taxon>
        <taxon>Betaproteobacteria</taxon>
        <taxon>Neisseriales</taxon>
        <taxon>Chromobacteriaceae</taxon>
        <taxon>Vogesella</taxon>
    </lineage>
</organism>
<accession>A0ABV7TU49</accession>
<comment type="caution">
    <text evidence="2">The sequence shown here is derived from an EMBL/GenBank/DDBJ whole genome shotgun (WGS) entry which is preliminary data.</text>
</comment>
<evidence type="ECO:0000256" key="1">
    <source>
        <dbReference type="SAM" id="Phobius"/>
    </source>
</evidence>
<proteinExistence type="predicted"/>
<name>A0ABV7TU49_9NEIS</name>